<evidence type="ECO:0000256" key="1">
    <source>
        <dbReference type="SAM" id="Phobius"/>
    </source>
</evidence>
<dbReference type="AlphaFoldDB" id="A0A7X8SIP9"/>
<sequence>MQKETNISFKLFPFFMAVLMLFVIGVETTYAMNMDATQVIENASDQEEQDQQRSMVDILKDQHDALPHSSEKMHWCNVFIKTAPKKENFRFIVPPVCNDQTTTNYYTSSISIQEECIFTYYSAPNAP</sequence>
<comment type="caution">
    <text evidence="2">The sequence shown here is derived from an EMBL/GenBank/DDBJ whole genome shotgun (WGS) entry which is preliminary data.</text>
</comment>
<evidence type="ECO:0000313" key="2">
    <source>
        <dbReference type="EMBL" id="NLR90971.1"/>
    </source>
</evidence>
<keyword evidence="1" id="KW-1133">Transmembrane helix</keyword>
<keyword evidence="3" id="KW-1185">Reference proteome</keyword>
<gene>
    <name evidence="2" type="ORF">HGP29_07120</name>
</gene>
<dbReference type="Proteomes" id="UP000585050">
    <property type="component" value="Unassembled WGS sequence"/>
</dbReference>
<feature type="transmembrane region" description="Helical" evidence="1">
    <location>
        <begin position="12"/>
        <end position="32"/>
    </location>
</feature>
<reference evidence="2 3" key="1">
    <citation type="submission" date="2020-04" db="EMBL/GenBank/DDBJ databases">
        <title>Flammeovirga sp. SR4, a novel species isolated from seawater.</title>
        <authorList>
            <person name="Wang X."/>
        </authorList>
    </citation>
    <scope>NUCLEOTIDE SEQUENCE [LARGE SCALE GENOMIC DNA]</scope>
    <source>
        <strain evidence="2 3">SR4</strain>
    </source>
</reference>
<protein>
    <submittedName>
        <fullName evidence="2">Uncharacterized protein</fullName>
    </submittedName>
</protein>
<dbReference type="EMBL" id="JABAIL010000002">
    <property type="protein sequence ID" value="NLR90971.1"/>
    <property type="molecule type" value="Genomic_DNA"/>
</dbReference>
<name>A0A7X8SIP9_9BACT</name>
<keyword evidence="1" id="KW-0472">Membrane</keyword>
<proteinExistence type="predicted"/>
<dbReference type="RefSeq" id="WP_168881677.1">
    <property type="nucleotide sequence ID" value="NZ_JABAIL010000002.1"/>
</dbReference>
<accession>A0A7X8SIP9</accession>
<evidence type="ECO:0000313" key="3">
    <source>
        <dbReference type="Proteomes" id="UP000585050"/>
    </source>
</evidence>
<keyword evidence="1" id="KW-0812">Transmembrane</keyword>
<organism evidence="2 3">
    <name type="scientific">Flammeovirga agarivorans</name>
    <dbReference type="NCBI Taxonomy" id="2726742"/>
    <lineage>
        <taxon>Bacteria</taxon>
        <taxon>Pseudomonadati</taxon>
        <taxon>Bacteroidota</taxon>
        <taxon>Cytophagia</taxon>
        <taxon>Cytophagales</taxon>
        <taxon>Flammeovirgaceae</taxon>
        <taxon>Flammeovirga</taxon>
    </lineage>
</organism>